<evidence type="ECO:0000313" key="5">
    <source>
        <dbReference type="Proteomes" id="UP000305887"/>
    </source>
</evidence>
<comment type="caution">
    <text evidence="4">The sequence shown here is derived from an EMBL/GenBank/DDBJ whole genome shotgun (WGS) entry which is preliminary data.</text>
</comment>
<evidence type="ECO:0000256" key="2">
    <source>
        <dbReference type="ARBA" id="ARBA00005695"/>
    </source>
</evidence>
<comment type="subcellular location">
    <subcellularLocation>
        <location evidence="1">Periplasm</location>
    </subcellularLocation>
</comment>
<proteinExistence type="inferred from homology"/>
<comment type="similarity">
    <text evidence="2">Belongs to the bacterial solute-binding protein 5 family.</text>
</comment>
<evidence type="ECO:0000259" key="3">
    <source>
        <dbReference type="Pfam" id="PF00496"/>
    </source>
</evidence>
<dbReference type="InterPro" id="IPR000914">
    <property type="entry name" value="SBP_5_dom"/>
</dbReference>
<gene>
    <name evidence="4" type="ORF">FHG66_14735</name>
</gene>
<feature type="domain" description="Solute-binding protein family 5" evidence="3">
    <location>
        <begin position="86"/>
        <end position="330"/>
    </location>
</feature>
<dbReference type="PANTHER" id="PTHR30290">
    <property type="entry name" value="PERIPLASMIC BINDING COMPONENT OF ABC TRANSPORTER"/>
    <property type="match status" value="1"/>
</dbReference>
<reference evidence="4 5" key="1">
    <citation type="submission" date="2019-06" db="EMBL/GenBank/DDBJ databases">
        <title>YIM 131921 draft genome.</title>
        <authorList>
            <person name="Jiang L."/>
        </authorList>
    </citation>
    <scope>NUCLEOTIDE SEQUENCE [LARGE SCALE GENOMIC DNA]</scope>
    <source>
        <strain evidence="4 5">YIM 131921</strain>
    </source>
</reference>
<dbReference type="InterPro" id="IPR039424">
    <property type="entry name" value="SBP_5"/>
</dbReference>
<dbReference type="Pfam" id="PF00496">
    <property type="entry name" value="SBP_bac_5"/>
    <property type="match status" value="1"/>
</dbReference>
<accession>A0A5C4MT49</accession>
<dbReference type="OrthoDB" id="9803988at2"/>
<sequence length="438" mass="45961">MITRRRPAPPLRRLDSRVSRRGLLGAGVLAGVLAASGVPLQARSRGGTLRLGLSQALPRGDWARAPAVLAQGAVYDTLTEIGPTGELVGELAQGWEAAPGAKRWHVVLRRDAVFHDGTPLRAEDVLASLARHRDGVLAHVAAMEPQGNQALLVSLREGDPDFPLLLADPRLIIGPEGRFDGTGTGLYRVAASQPVDGLRLERVTSHWKDGRAGWFDAIEAMTLPDPVQRLGALLAAEVDVVDPLPPDLVQEGLAAGMGIAAVQGNRQLHARLPHGADPALAAHLPHALNREALASAWGGKPAADHPLGPLHPALSALPPPAFDPKAAAALAGAVPVLTAWEGRPTEDATFRRALAGPWSSLRHDPALLGHLAAARVTEGPERAAHYAAAQAHCASAAPVVVVAHVPAVTLYDPSLVHDAVSPLAPLDGGRLAERWWRV</sequence>
<dbReference type="RefSeq" id="WP_139077828.1">
    <property type="nucleotide sequence ID" value="NZ_VDFU01000019.1"/>
</dbReference>
<keyword evidence="5" id="KW-1185">Reference proteome</keyword>
<evidence type="ECO:0000313" key="4">
    <source>
        <dbReference type="EMBL" id="TNC48131.1"/>
    </source>
</evidence>
<dbReference type="GO" id="GO:1904680">
    <property type="term" value="F:peptide transmembrane transporter activity"/>
    <property type="evidence" value="ECO:0007669"/>
    <property type="project" value="TreeGrafter"/>
</dbReference>
<dbReference type="EMBL" id="VDFU01000019">
    <property type="protein sequence ID" value="TNC48131.1"/>
    <property type="molecule type" value="Genomic_DNA"/>
</dbReference>
<dbReference type="AlphaFoldDB" id="A0A5C4MT49"/>
<dbReference type="Gene3D" id="3.40.190.10">
    <property type="entry name" value="Periplasmic binding protein-like II"/>
    <property type="match status" value="1"/>
</dbReference>
<dbReference type="GO" id="GO:0015833">
    <property type="term" value="P:peptide transport"/>
    <property type="evidence" value="ECO:0007669"/>
    <property type="project" value="TreeGrafter"/>
</dbReference>
<evidence type="ECO:0000256" key="1">
    <source>
        <dbReference type="ARBA" id="ARBA00004418"/>
    </source>
</evidence>
<dbReference type="SUPFAM" id="SSF53850">
    <property type="entry name" value="Periplasmic binding protein-like II"/>
    <property type="match status" value="1"/>
</dbReference>
<dbReference type="Proteomes" id="UP000305887">
    <property type="component" value="Unassembled WGS sequence"/>
</dbReference>
<dbReference type="InterPro" id="IPR006311">
    <property type="entry name" value="TAT_signal"/>
</dbReference>
<name>A0A5C4MT49_9RHOB</name>
<dbReference type="Gene3D" id="3.10.105.10">
    <property type="entry name" value="Dipeptide-binding Protein, Domain 3"/>
    <property type="match status" value="1"/>
</dbReference>
<dbReference type="PROSITE" id="PS51318">
    <property type="entry name" value="TAT"/>
    <property type="match status" value="1"/>
</dbReference>
<organism evidence="4 5">
    <name type="scientific">Rubellimicrobium rubrum</name>
    <dbReference type="NCBI Taxonomy" id="2585369"/>
    <lineage>
        <taxon>Bacteria</taxon>
        <taxon>Pseudomonadati</taxon>
        <taxon>Pseudomonadota</taxon>
        <taxon>Alphaproteobacteria</taxon>
        <taxon>Rhodobacterales</taxon>
        <taxon>Roseobacteraceae</taxon>
        <taxon>Rubellimicrobium</taxon>
    </lineage>
</organism>
<protein>
    <recommendedName>
        <fullName evidence="3">Solute-binding protein family 5 domain-containing protein</fullName>
    </recommendedName>
</protein>